<proteinExistence type="predicted"/>
<evidence type="ECO:0000256" key="1">
    <source>
        <dbReference type="SAM" id="Coils"/>
    </source>
</evidence>
<dbReference type="EMBL" id="VFRR01000002">
    <property type="protein sequence ID" value="TPE55262.1"/>
    <property type="molecule type" value="Genomic_DNA"/>
</dbReference>
<name>A0A501X421_9GAMM</name>
<feature type="coiled-coil region" evidence="1">
    <location>
        <begin position="219"/>
        <end position="246"/>
    </location>
</feature>
<feature type="transmembrane region" description="Helical" evidence="2">
    <location>
        <begin position="273"/>
        <end position="296"/>
    </location>
</feature>
<dbReference type="Proteomes" id="UP000315901">
    <property type="component" value="Unassembled WGS sequence"/>
</dbReference>
<organism evidence="3 4">
    <name type="scientific">Maribrevibacterium harenarium</name>
    <dbReference type="NCBI Taxonomy" id="2589817"/>
    <lineage>
        <taxon>Bacteria</taxon>
        <taxon>Pseudomonadati</taxon>
        <taxon>Pseudomonadota</taxon>
        <taxon>Gammaproteobacteria</taxon>
        <taxon>Oceanospirillales</taxon>
        <taxon>Oceanospirillaceae</taxon>
        <taxon>Maribrevibacterium</taxon>
    </lineage>
</organism>
<evidence type="ECO:0000313" key="4">
    <source>
        <dbReference type="Proteomes" id="UP000315901"/>
    </source>
</evidence>
<comment type="caution">
    <text evidence="3">The sequence shown here is derived from an EMBL/GenBank/DDBJ whole genome shotgun (WGS) entry which is preliminary data.</text>
</comment>
<keyword evidence="4" id="KW-1185">Reference proteome</keyword>
<protein>
    <recommendedName>
        <fullName evidence="5">Chemotaxis methyl-accepting receptor HlyB-like 4HB MCP domain-containing protein</fullName>
    </recommendedName>
</protein>
<keyword evidence="2" id="KW-1133">Transmembrane helix</keyword>
<keyword evidence="2" id="KW-0472">Membrane</keyword>
<dbReference type="OrthoDB" id="6092731at2"/>
<reference evidence="3 4" key="1">
    <citation type="submission" date="2019-06" db="EMBL/GenBank/DDBJ databases">
        <title>A novel bacterium of genus Marinomonas, isolated from coastal sand.</title>
        <authorList>
            <person name="Huang H."/>
            <person name="Mo K."/>
            <person name="Hu Y."/>
        </authorList>
    </citation>
    <scope>NUCLEOTIDE SEQUENCE [LARGE SCALE GENOMIC DNA]</scope>
    <source>
        <strain evidence="3 4">HB171799</strain>
    </source>
</reference>
<accession>A0A501X421</accession>
<sequence length="331" mass="35834">MGLSVRQKLIATLVLVCTGYGAFGFYAIININDLQEASYRANALSDMTTTVKDLEVDLLKLEQSVASTNGSNMASVAEELEHIKNSDALDQAIASPLLDQQAVTLFATNSELLPTYLQTIEQRLTLMTELGLSAQEGALGQLNQQASSVAEQLSMLEAFAAGFNQVRAQEKEFLVFPSPAQEQVWLAALASLRQQIDQVGFGDVFNPLLDSYQQATRPVIDLSFEAAQLTQQLAQLRQDNAIALEQTATYLQSSLVTKAQQQAQQTASAARRAMIIGGIVLAVLVGIILGTVVVSLNRNLGIILARLKQVANGDLKDSGEQQTRNSNDEFE</sequence>
<feature type="transmembrane region" description="Helical" evidence="2">
    <location>
        <begin position="9"/>
        <end position="29"/>
    </location>
</feature>
<keyword evidence="1" id="KW-0175">Coiled coil</keyword>
<keyword evidence="2" id="KW-0812">Transmembrane</keyword>
<evidence type="ECO:0000313" key="3">
    <source>
        <dbReference type="EMBL" id="TPE55262.1"/>
    </source>
</evidence>
<gene>
    <name evidence="3" type="ORF">FJM67_01560</name>
</gene>
<dbReference type="RefSeq" id="WP_140586925.1">
    <property type="nucleotide sequence ID" value="NZ_VFRR01000002.1"/>
</dbReference>
<dbReference type="AlphaFoldDB" id="A0A501X421"/>
<evidence type="ECO:0008006" key="5">
    <source>
        <dbReference type="Google" id="ProtNLM"/>
    </source>
</evidence>
<evidence type="ECO:0000256" key="2">
    <source>
        <dbReference type="SAM" id="Phobius"/>
    </source>
</evidence>